<keyword evidence="2" id="KW-1185">Reference proteome</keyword>
<comment type="caution">
    <text evidence="1">The sequence shown here is derived from an EMBL/GenBank/DDBJ whole genome shotgun (WGS) entry which is preliminary data.</text>
</comment>
<dbReference type="RefSeq" id="WP_225347497.1">
    <property type="nucleotide sequence ID" value="NZ_CP084115.1"/>
</dbReference>
<protein>
    <submittedName>
        <fullName evidence="1">Uncharacterized protein</fullName>
    </submittedName>
</protein>
<accession>A0ABT6UPU0</accession>
<organism evidence="1 2">
    <name type="scientific">Cobetia amphilecti</name>
    <dbReference type="NCBI Taxonomy" id="1055104"/>
    <lineage>
        <taxon>Bacteria</taxon>
        <taxon>Pseudomonadati</taxon>
        <taxon>Pseudomonadota</taxon>
        <taxon>Gammaproteobacteria</taxon>
        <taxon>Oceanospirillales</taxon>
        <taxon>Halomonadaceae</taxon>
        <taxon>Cobetia</taxon>
    </lineage>
</organism>
<gene>
    <name evidence="1" type="ORF">QLT01_08310</name>
</gene>
<sequence length="112" mass="12249">MAGKDGFMNAVDALMINETFFTNAKIIDGVGSHHEVPNQRPDGQGRYLKLSHRPQRLRASICCSKSTMPAVVAGIAWGDIKVAWQMKSLVQPLSDMSPIPVRRVTDAARLSS</sequence>
<dbReference type="Proteomes" id="UP001229025">
    <property type="component" value="Unassembled WGS sequence"/>
</dbReference>
<proteinExistence type="predicted"/>
<reference evidence="2" key="1">
    <citation type="submission" date="2023-07" db="EMBL/GenBank/DDBJ databases">
        <title>Genome-based characterization of strain KMM 296 and proposal for reclassification of Cobetia litoralis and Cobetia pacifica, and emended description of the species Cobetia amphilecti and Cobetia marina.</title>
        <authorList>
            <person name="Balabanova L."/>
            <person name="Nedashkovskaya O."/>
        </authorList>
    </citation>
    <scope>NUCLEOTIDE SEQUENCE [LARGE SCALE GENOMIC DNA]</scope>
    <source>
        <strain evidence="2">NRIC 0815</strain>
    </source>
</reference>
<dbReference type="EMBL" id="JASCSA010000005">
    <property type="protein sequence ID" value="MDI5884355.1"/>
    <property type="molecule type" value="Genomic_DNA"/>
</dbReference>
<evidence type="ECO:0000313" key="2">
    <source>
        <dbReference type="Proteomes" id="UP001229025"/>
    </source>
</evidence>
<evidence type="ECO:0000313" key="1">
    <source>
        <dbReference type="EMBL" id="MDI5884355.1"/>
    </source>
</evidence>
<name>A0ABT6UPU0_9GAMM</name>